<evidence type="ECO:0000313" key="9">
    <source>
        <dbReference type="EMBL" id="BDU75740.1"/>
    </source>
</evidence>
<dbReference type="PANTHER" id="PTHR11002:SF79">
    <property type="entry name" value="CARBONIC ANHYDRASE 2"/>
    <property type="match status" value="1"/>
</dbReference>
<accession>A0AA48KC57</accession>
<dbReference type="PROSITE" id="PS00705">
    <property type="entry name" value="PROK_CO2_ANHYDRASE_2"/>
    <property type="match status" value="1"/>
</dbReference>
<dbReference type="RefSeq" id="WP_243329214.1">
    <property type="nucleotide sequence ID" value="NZ_AP027081.1"/>
</dbReference>
<dbReference type="SUPFAM" id="SSF53056">
    <property type="entry name" value="beta-carbonic anhydrase, cab"/>
    <property type="match status" value="1"/>
</dbReference>
<sequence length="270" mass="28161">MRRLTPLMVCFIALASAMAQSPQKSAAQTRLRALELEAAGLRRTLLGAAQSPDGPEAASPAGALLALQEGNERFVRGLRIRSQMGALDPGAREALAKGQAPFAVIITCSDSRLADNFIFDQELGRLFTIREAGNAPDLQGLASAEYAVEHLGSRIIVVLGHESCGAVKAVQEAGPTPLPGNLWSLQAAMAGLLDSVPRGGESAGAHLSHLVEANARRQAESVLARSPLLLERCAKGSLSVVPAVYDLATGKVRFLPAVVPGHGEKTGGHS</sequence>
<dbReference type="EMBL" id="AP027081">
    <property type="protein sequence ID" value="BDU75740.1"/>
    <property type="molecule type" value="Genomic_DNA"/>
</dbReference>
<organism evidence="9 10">
    <name type="scientific">Mesoterricola sediminis</name>
    <dbReference type="NCBI Taxonomy" id="2927980"/>
    <lineage>
        <taxon>Bacteria</taxon>
        <taxon>Pseudomonadati</taxon>
        <taxon>Acidobacteriota</taxon>
        <taxon>Holophagae</taxon>
        <taxon>Holophagales</taxon>
        <taxon>Holophagaceae</taxon>
        <taxon>Mesoterricola</taxon>
    </lineage>
</organism>
<comment type="cofactor">
    <cofactor evidence="6">
        <name>Zn(2+)</name>
        <dbReference type="ChEBI" id="CHEBI:29105"/>
    </cofactor>
    <text evidence="6">Binds 1 zinc ion per subunit.</text>
</comment>
<dbReference type="AlphaFoldDB" id="A0AA48KC57"/>
<feature type="binding site" evidence="6">
    <location>
        <position position="110"/>
    </location>
    <ligand>
        <name>Zn(2+)</name>
        <dbReference type="ChEBI" id="CHEBI:29105"/>
    </ligand>
</feature>
<feature type="binding site" evidence="6">
    <location>
        <position position="161"/>
    </location>
    <ligand>
        <name>Zn(2+)</name>
        <dbReference type="ChEBI" id="CHEBI:29105"/>
    </ligand>
</feature>
<dbReference type="PANTHER" id="PTHR11002">
    <property type="entry name" value="CARBONIC ANHYDRASE"/>
    <property type="match status" value="1"/>
</dbReference>
<name>A0AA48KC57_9BACT</name>
<evidence type="ECO:0000256" key="5">
    <source>
        <dbReference type="ARBA" id="ARBA00048348"/>
    </source>
</evidence>
<dbReference type="SMART" id="SM00947">
    <property type="entry name" value="Pro_CA"/>
    <property type="match status" value="1"/>
</dbReference>
<evidence type="ECO:0000256" key="8">
    <source>
        <dbReference type="SAM" id="SignalP"/>
    </source>
</evidence>
<keyword evidence="8" id="KW-0732">Signal</keyword>
<evidence type="ECO:0000256" key="7">
    <source>
        <dbReference type="RuleBase" id="RU003956"/>
    </source>
</evidence>
<dbReference type="Proteomes" id="UP001228113">
    <property type="component" value="Chromosome"/>
</dbReference>
<feature type="binding site" evidence="6">
    <location>
        <position position="164"/>
    </location>
    <ligand>
        <name>Zn(2+)</name>
        <dbReference type="ChEBI" id="CHEBI:29105"/>
    </ligand>
</feature>
<dbReference type="InterPro" id="IPR015892">
    <property type="entry name" value="Carbonic_anhydrase_CS"/>
</dbReference>
<feature type="chain" id="PRO_5041454973" description="Carbonic anhydrase" evidence="8">
    <location>
        <begin position="20"/>
        <end position="270"/>
    </location>
</feature>
<dbReference type="InterPro" id="IPR001765">
    <property type="entry name" value="Carbonic_anhydrase"/>
</dbReference>
<dbReference type="GO" id="GO:0015976">
    <property type="term" value="P:carbon utilization"/>
    <property type="evidence" value="ECO:0007669"/>
    <property type="project" value="InterPro"/>
</dbReference>
<evidence type="ECO:0000256" key="1">
    <source>
        <dbReference type="ARBA" id="ARBA00006217"/>
    </source>
</evidence>
<feature type="signal peptide" evidence="8">
    <location>
        <begin position="1"/>
        <end position="19"/>
    </location>
</feature>
<comment type="catalytic activity">
    <reaction evidence="5 7">
        <text>hydrogencarbonate + H(+) = CO2 + H2O</text>
        <dbReference type="Rhea" id="RHEA:10748"/>
        <dbReference type="ChEBI" id="CHEBI:15377"/>
        <dbReference type="ChEBI" id="CHEBI:15378"/>
        <dbReference type="ChEBI" id="CHEBI:16526"/>
        <dbReference type="ChEBI" id="CHEBI:17544"/>
        <dbReference type="EC" id="4.2.1.1"/>
    </reaction>
</comment>
<proteinExistence type="inferred from homology"/>
<dbReference type="EC" id="4.2.1.1" evidence="2 7"/>
<dbReference type="InterPro" id="IPR036874">
    <property type="entry name" value="Carbonic_anhydrase_sf"/>
</dbReference>
<keyword evidence="3 6" id="KW-0862">Zinc</keyword>
<dbReference type="GO" id="GO:0008270">
    <property type="term" value="F:zinc ion binding"/>
    <property type="evidence" value="ECO:0007669"/>
    <property type="project" value="UniProtKB-UniRule"/>
</dbReference>
<keyword evidence="6" id="KW-0479">Metal-binding</keyword>
<keyword evidence="10" id="KW-1185">Reference proteome</keyword>
<comment type="function">
    <text evidence="7">Reversible hydration of carbon dioxide.</text>
</comment>
<dbReference type="GO" id="GO:0004089">
    <property type="term" value="F:carbonate dehydratase activity"/>
    <property type="evidence" value="ECO:0007669"/>
    <property type="project" value="UniProtKB-UniRule"/>
</dbReference>
<comment type="similarity">
    <text evidence="1 7">Belongs to the beta-class carbonic anhydrase family.</text>
</comment>
<evidence type="ECO:0000313" key="10">
    <source>
        <dbReference type="Proteomes" id="UP001228113"/>
    </source>
</evidence>
<evidence type="ECO:0000256" key="2">
    <source>
        <dbReference type="ARBA" id="ARBA00012925"/>
    </source>
</evidence>
<dbReference type="Pfam" id="PF00484">
    <property type="entry name" value="Pro_CA"/>
    <property type="match status" value="1"/>
</dbReference>
<dbReference type="KEGG" id="msea:METESE_06980"/>
<keyword evidence="4 7" id="KW-0456">Lyase</keyword>
<reference evidence="9" key="1">
    <citation type="journal article" date="2023" name="Int. J. Syst. Evol. Microbiol.">
        <title>Mesoterricola silvestris gen. nov., sp. nov., Mesoterricola sediminis sp. nov., Geothrix oryzae sp. nov., Geothrix edaphica sp. nov., Geothrix rubra sp. nov., and Geothrix limicola sp. nov., six novel members of Acidobacteriota isolated from soils.</title>
        <authorList>
            <person name="Itoh H."/>
            <person name="Sugisawa Y."/>
            <person name="Mise K."/>
            <person name="Xu Z."/>
            <person name="Kuniyasu M."/>
            <person name="Ushijima N."/>
            <person name="Kawano K."/>
            <person name="Kobayashi E."/>
            <person name="Shiratori Y."/>
            <person name="Masuda Y."/>
            <person name="Senoo K."/>
        </authorList>
    </citation>
    <scope>NUCLEOTIDE SEQUENCE</scope>
    <source>
        <strain evidence="9">W786</strain>
    </source>
</reference>
<protein>
    <recommendedName>
        <fullName evidence="2 7">Carbonic anhydrase</fullName>
        <ecNumber evidence="2 7">4.2.1.1</ecNumber>
    </recommendedName>
    <alternativeName>
        <fullName evidence="7">Carbonate dehydratase</fullName>
    </alternativeName>
</protein>
<evidence type="ECO:0000256" key="4">
    <source>
        <dbReference type="ARBA" id="ARBA00023239"/>
    </source>
</evidence>
<feature type="binding site" evidence="6">
    <location>
        <position position="108"/>
    </location>
    <ligand>
        <name>Zn(2+)</name>
        <dbReference type="ChEBI" id="CHEBI:29105"/>
    </ligand>
</feature>
<dbReference type="Gene3D" id="3.40.1050.10">
    <property type="entry name" value="Carbonic anhydrase"/>
    <property type="match status" value="1"/>
</dbReference>
<evidence type="ECO:0000256" key="3">
    <source>
        <dbReference type="ARBA" id="ARBA00022833"/>
    </source>
</evidence>
<evidence type="ECO:0000256" key="6">
    <source>
        <dbReference type="PIRSR" id="PIRSR601765-1"/>
    </source>
</evidence>
<gene>
    <name evidence="9" type="ORF">METESE_06980</name>
</gene>